<dbReference type="EMBL" id="JARKIF010000008">
    <property type="protein sequence ID" value="KAJ7632240.1"/>
    <property type="molecule type" value="Genomic_DNA"/>
</dbReference>
<protein>
    <submittedName>
        <fullName evidence="3">Uncharacterized protein</fullName>
    </submittedName>
</protein>
<keyword evidence="4" id="KW-1185">Reference proteome</keyword>
<sequence length="171" mass="18450">MSLPSFPPEKWTDSPYIVARTMKSSFGLGALCGLPLYAAIALKRRVFSVERLLNVSTLSGIGASAAGGVAAYSQNRLSDPSTLRQRRMELVYSANQRREDDFGTIGAILGLVLFPAVFYTRAGLLDLTLGGGSLGYAGGYFTHRVQNLLGNSADKVPEPEVPADDPRLQRR</sequence>
<evidence type="ECO:0000313" key="3">
    <source>
        <dbReference type="EMBL" id="KAJ7632240.1"/>
    </source>
</evidence>
<keyword evidence="2" id="KW-0812">Transmembrane</keyword>
<evidence type="ECO:0000313" key="4">
    <source>
        <dbReference type="Proteomes" id="UP001221142"/>
    </source>
</evidence>
<accession>A0AAD7FQ67</accession>
<evidence type="ECO:0000256" key="1">
    <source>
        <dbReference type="SAM" id="MobiDB-lite"/>
    </source>
</evidence>
<proteinExistence type="predicted"/>
<feature type="transmembrane region" description="Helical" evidence="2">
    <location>
        <begin position="102"/>
        <end position="119"/>
    </location>
</feature>
<feature type="region of interest" description="Disordered" evidence="1">
    <location>
        <begin position="152"/>
        <end position="171"/>
    </location>
</feature>
<name>A0AAD7FQ67_9AGAR</name>
<feature type="transmembrane region" description="Helical" evidence="2">
    <location>
        <begin position="20"/>
        <end position="40"/>
    </location>
</feature>
<gene>
    <name evidence="3" type="ORF">FB45DRAFT_911899</name>
</gene>
<evidence type="ECO:0000256" key="2">
    <source>
        <dbReference type="SAM" id="Phobius"/>
    </source>
</evidence>
<keyword evidence="2" id="KW-1133">Transmembrane helix</keyword>
<dbReference type="AlphaFoldDB" id="A0AAD7FQ67"/>
<keyword evidence="2" id="KW-0472">Membrane</keyword>
<comment type="caution">
    <text evidence="3">The sequence shown here is derived from an EMBL/GenBank/DDBJ whole genome shotgun (WGS) entry which is preliminary data.</text>
</comment>
<organism evidence="3 4">
    <name type="scientific">Roridomyces roridus</name>
    <dbReference type="NCBI Taxonomy" id="1738132"/>
    <lineage>
        <taxon>Eukaryota</taxon>
        <taxon>Fungi</taxon>
        <taxon>Dikarya</taxon>
        <taxon>Basidiomycota</taxon>
        <taxon>Agaricomycotina</taxon>
        <taxon>Agaricomycetes</taxon>
        <taxon>Agaricomycetidae</taxon>
        <taxon>Agaricales</taxon>
        <taxon>Marasmiineae</taxon>
        <taxon>Mycenaceae</taxon>
        <taxon>Roridomyces</taxon>
    </lineage>
</organism>
<reference evidence="3" key="1">
    <citation type="submission" date="2023-03" db="EMBL/GenBank/DDBJ databases">
        <title>Massive genome expansion in bonnet fungi (Mycena s.s.) driven by repeated elements and novel gene families across ecological guilds.</title>
        <authorList>
            <consortium name="Lawrence Berkeley National Laboratory"/>
            <person name="Harder C.B."/>
            <person name="Miyauchi S."/>
            <person name="Viragh M."/>
            <person name="Kuo A."/>
            <person name="Thoen E."/>
            <person name="Andreopoulos B."/>
            <person name="Lu D."/>
            <person name="Skrede I."/>
            <person name="Drula E."/>
            <person name="Henrissat B."/>
            <person name="Morin E."/>
            <person name="Kohler A."/>
            <person name="Barry K."/>
            <person name="LaButti K."/>
            <person name="Morin E."/>
            <person name="Salamov A."/>
            <person name="Lipzen A."/>
            <person name="Mereny Z."/>
            <person name="Hegedus B."/>
            <person name="Baldrian P."/>
            <person name="Stursova M."/>
            <person name="Weitz H."/>
            <person name="Taylor A."/>
            <person name="Grigoriev I.V."/>
            <person name="Nagy L.G."/>
            <person name="Martin F."/>
            <person name="Kauserud H."/>
        </authorList>
    </citation>
    <scope>NUCLEOTIDE SEQUENCE</scope>
    <source>
        <strain evidence="3">9284</strain>
    </source>
</reference>
<dbReference type="Proteomes" id="UP001221142">
    <property type="component" value="Unassembled WGS sequence"/>
</dbReference>